<reference evidence="1 2" key="1">
    <citation type="submission" date="2013-09" db="EMBL/GenBank/DDBJ databases">
        <title>Biodegradation of hydrocarbons in the deep terrestrial subsurface : characterization of a microbial consortium composed of two Desulfotomaculum species originating from a deep geological formation.</title>
        <authorList>
            <person name="Aullo T."/>
            <person name="Berlendis S."/>
            <person name="Lascourreges J.-F."/>
            <person name="Dessort D."/>
            <person name="Saint-Laurent S."/>
            <person name="Schraauwers B."/>
            <person name="Mas J."/>
            <person name="Magot M."/>
            <person name="Ranchou-Peyruse A."/>
        </authorList>
    </citation>
    <scope>NUCLEOTIDE SEQUENCE [LARGE SCALE GENOMIC DNA]</scope>
    <source>
        <strain evidence="1 2">Bs107</strain>
    </source>
</reference>
<protein>
    <submittedName>
        <fullName evidence="1">Uncharacterized protein</fullName>
    </submittedName>
</protein>
<comment type="caution">
    <text evidence="1">The sequence shown here is derived from an EMBL/GenBank/DDBJ whole genome shotgun (WGS) entry which is preliminary data.</text>
</comment>
<name>A0A2C6MGI9_9FIRM</name>
<proteinExistence type="predicted"/>
<accession>A0A2C6MGI9</accession>
<keyword evidence="2" id="KW-1185">Reference proteome</keyword>
<gene>
    <name evidence="1" type="ORF">P378_09345</name>
</gene>
<dbReference type="AlphaFoldDB" id="A0A2C6MGI9"/>
<sequence>MNRTQNEKISQIKIETLMVGIDIGKETHYARAFDYRGIELAKLLKFNNTVEGFELLERWMQDICKQQGKTEVIAGFELLDITGFHWETTSSAKVINWQ</sequence>
<dbReference type="EMBL" id="AWQQ01000048">
    <property type="protein sequence ID" value="PHJ38516.1"/>
    <property type="molecule type" value="Genomic_DNA"/>
</dbReference>
<dbReference type="Proteomes" id="UP000222564">
    <property type="component" value="Unassembled WGS sequence"/>
</dbReference>
<evidence type="ECO:0000313" key="1">
    <source>
        <dbReference type="EMBL" id="PHJ38516.1"/>
    </source>
</evidence>
<evidence type="ECO:0000313" key="2">
    <source>
        <dbReference type="Proteomes" id="UP000222564"/>
    </source>
</evidence>
<organism evidence="1 2">
    <name type="scientific">Desulforamulus profundi</name>
    <dbReference type="NCBI Taxonomy" id="1383067"/>
    <lineage>
        <taxon>Bacteria</taxon>
        <taxon>Bacillati</taxon>
        <taxon>Bacillota</taxon>
        <taxon>Clostridia</taxon>
        <taxon>Eubacteriales</taxon>
        <taxon>Peptococcaceae</taxon>
        <taxon>Desulforamulus</taxon>
    </lineage>
</organism>